<reference evidence="2" key="1">
    <citation type="submission" date="2017-09" db="EMBL/GenBank/DDBJ databases">
        <title>Depth-based differentiation of microbial function through sediment-hosted aquifers and enrichment of novel symbionts in the deep terrestrial subsurface.</title>
        <authorList>
            <person name="Probst A.J."/>
            <person name="Ladd B."/>
            <person name="Jarett J.K."/>
            <person name="Geller-Mcgrath D.E."/>
            <person name="Sieber C.M.K."/>
            <person name="Emerson J.B."/>
            <person name="Anantharaman K."/>
            <person name="Thomas B.C."/>
            <person name="Malmstrom R."/>
            <person name="Stieglmeier M."/>
            <person name="Klingl A."/>
            <person name="Woyke T."/>
            <person name="Ryan C.M."/>
            <person name="Banfield J.F."/>
        </authorList>
    </citation>
    <scope>NUCLEOTIDE SEQUENCE [LARGE SCALE GENOMIC DNA]</scope>
</reference>
<protein>
    <submittedName>
        <fullName evidence="1">Uncharacterized protein</fullName>
    </submittedName>
</protein>
<sequence>MSTQIASVFFFIHGSHGPFNPEQVAAHIADFPPERQDLVFEEIAVHLPFEERMELTAFASRFPSGRLSEAFVHLLAVEACRQGKTMEAVLQQATYARSIAHLFPPHARLYC</sequence>
<comment type="caution">
    <text evidence="1">The sequence shown here is derived from an EMBL/GenBank/DDBJ whole genome shotgun (WGS) entry which is preliminary data.</text>
</comment>
<evidence type="ECO:0000313" key="2">
    <source>
        <dbReference type="Proteomes" id="UP000228809"/>
    </source>
</evidence>
<dbReference type="AlphaFoldDB" id="A0A2M6WEP5"/>
<evidence type="ECO:0000313" key="1">
    <source>
        <dbReference type="EMBL" id="PIT91259.1"/>
    </source>
</evidence>
<dbReference type="EMBL" id="PFBJ01000006">
    <property type="protein sequence ID" value="PIT91259.1"/>
    <property type="molecule type" value="Genomic_DNA"/>
</dbReference>
<proteinExistence type="predicted"/>
<name>A0A2M6WEP5_9BACT</name>
<organism evidence="1 2">
    <name type="scientific">Candidatus Kaiserbacteria bacterium CG10_big_fil_rev_8_21_14_0_10_49_17</name>
    <dbReference type="NCBI Taxonomy" id="1974609"/>
    <lineage>
        <taxon>Bacteria</taxon>
        <taxon>Candidatus Kaiseribacteriota</taxon>
    </lineage>
</organism>
<dbReference type="Proteomes" id="UP000228809">
    <property type="component" value="Unassembled WGS sequence"/>
</dbReference>
<accession>A0A2M6WEP5</accession>
<gene>
    <name evidence="1" type="ORF">COU17_01365</name>
</gene>